<proteinExistence type="inferred from homology"/>
<keyword evidence="3" id="KW-0175">Coiled coil</keyword>
<reference evidence="4" key="2">
    <citation type="submission" date="2015-06" db="UniProtKB">
        <authorList>
            <consortium name="EnsemblProtists"/>
        </authorList>
    </citation>
    <scope>IDENTIFICATION</scope>
    <source>
        <strain evidence="4">Emoy2</strain>
    </source>
</reference>
<dbReference type="PANTHER" id="PTHR45916:SF1">
    <property type="entry name" value="STRUCTURAL MAINTENANCE OF CHROMOSOMES PROTEIN 5"/>
    <property type="match status" value="1"/>
</dbReference>
<dbReference type="PANTHER" id="PTHR45916">
    <property type="entry name" value="STRUCTURAL MAINTENANCE OF CHROMOSOMES PROTEIN 5"/>
    <property type="match status" value="1"/>
</dbReference>
<dbReference type="InterPro" id="IPR027417">
    <property type="entry name" value="P-loop_NTPase"/>
</dbReference>
<dbReference type="EnsemblProtists" id="HpaT808037">
    <property type="protein sequence ID" value="HpaP808037"/>
    <property type="gene ID" value="HpaG808037"/>
</dbReference>
<dbReference type="AlphaFoldDB" id="M4BNP9"/>
<evidence type="ECO:0000256" key="3">
    <source>
        <dbReference type="ARBA" id="ARBA00023054"/>
    </source>
</evidence>
<organism evidence="4 5">
    <name type="scientific">Hyaloperonospora arabidopsidis (strain Emoy2)</name>
    <name type="common">Downy mildew agent</name>
    <name type="synonym">Peronospora arabidopsidis</name>
    <dbReference type="NCBI Taxonomy" id="559515"/>
    <lineage>
        <taxon>Eukaryota</taxon>
        <taxon>Sar</taxon>
        <taxon>Stramenopiles</taxon>
        <taxon>Oomycota</taxon>
        <taxon>Peronosporomycetes</taxon>
        <taxon>Peronosporales</taxon>
        <taxon>Peronosporaceae</taxon>
        <taxon>Hyaloperonospora</taxon>
    </lineage>
</organism>
<dbReference type="STRING" id="559515.M4BNP9"/>
<evidence type="ECO:0000256" key="1">
    <source>
        <dbReference type="ARBA" id="ARBA00010171"/>
    </source>
</evidence>
<name>M4BNP9_HYAAE</name>
<evidence type="ECO:0000256" key="2">
    <source>
        <dbReference type="ARBA" id="ARBA00018687"/>
    </source>
</evidence>
<evidence type="ECO:0000313" key="5">
    <source>
        <dbReference type="Proteomes" id="UP000011713"/>
    </source>
</evidence>
<accession>M4BNP9</accession>
<dbReference type="HOGENOM" id="CLU_134106_0_0_1"/>
<dbReference type="GO" id="GO:0003697">
    <property type="term" value="F:single-stranded DNA binding"/>
    <property type="evidence" value="ECO:0007669"/>
    <property type="project" value="TreeGrafter"/>
</dbReference>
<dbReference type="GO" id="GO:0030915">
    <property type="term" value="C:Smc5-Smc6 complex"/>
    <property type="evidence" value="ECO:0007669"/>
    <property type="project" value="TreeGrafter"/>
</dbReference>
<dbReference type="VEuPathDB" id="FungiDB:HpaG808037"/>
<dbReference type="GO" id="GO:0000724">
    <property type="term" value="P:double-strand break repair via homologous recombination"/>
    <property type="evidence" value="ECO:0007669"/>
    <property type="project" value="TreeGrafter"/>
</dbReference>
<dbReference type="EMBL" id="JH598462">
    <property type="status" value="NOT_ANNOTATED_CDS"/>
    <property type="molecule type" value="Genomic_DNA"/>
</dbReference>
<dbReference type="eggNOG" id="KOG0979">
    <property type="taxonomic scope" value="Eukaryota"/>
</dbReference>
<protein>
    <recommendedName>
        <fullName evidence="2">Structural maintenance of chromosomes protein 5</fullName>
    </recommendedName>
</protein>
<keyword evidence="5" id="KW-1185">Reference proteome</keyword>
<sequence length="170" mass="19603">MYETVLWSVSYRYFFRGLFKEYGVGEILLDDNDPDVAKWGIQRRAQFRKDTKLSTMTAEEQSGGSLTKCPFRVVDEINQGMDVYNERKVFQRITESSCGSKLPQYFLITPKLITGLTYHRDTKVMIILNGPFNNVRQELWDPDRFIACGKKAKRRSGVLGKGSSKKRARA</sequence>
<dbReference type="Gene3D" id="3.40.50.300">
    <property type="entry name" value="P-loop containing nucleotide triphosphate hydrolases"/>
    <property type="match status" value="1"/>
</dbReference>
<dbReference type="Proteomes" id="UP000011713">
    <property type="component" value="Unassembled WGS sequence"/>
</dbReference>
<evidence type="ECO:0000313" key="4">
    <source>
        <dbReference type="EnsemblProtists" id="HpaP808037"/>
    </source>
</evidence>
<reference evidence="5" key="1">
    <citation type="journal article" date="2010" name="Science">
        <title>Signatures of adaptation to obligate biotrophy in the Hyaloperonospora arabidopsidis genome.</title>
        <authorList>
            <person name="Baxter L."/>
            <person name="Tripathy S."/>
            <person name="Ishaque N."/>
            <person name="Boot N."/>
            <person name="Cabral A."/>
            <person name="Kemen E."/>
            <person name="Thines M."/>
            <person name="Ah-Fong A."/>
            <person name="Anderson R."/>
            <person name="Badejoko W."/>
            <person name="Bittner-Eddy P."/>
            <person name="Boore J.L."/>
            <person name="Chibucos M.C."/>
            <person name="Coates M."/>
            <person name="Dehal P."/>
            <person name="Delehaunty K."/>
            <person name="Dong S."/>
            <person name="Downton P."/>
            <person name="Dumas B."/>
            <person name="Fabro G."/>
            <person name="Fronick C."/>
            <person name="Fuerstenberg S.I."/>
            <person name="Fulton L."/>
            <person name="Gaulin E."/>
            <person name="Govers F."/>
            <person name="Hughes L."/>
            <person name="Humphray S."/>
            <person name="Jiang R.H."/>
            <person name="Judelson H."/>
            <person name="Kamoun S."/>
            <person name="Kyung K."/>
            <person name="Meijer H."/>
            <person name="Minx P."/>
            <person name="Morris P."/>
            <person name="Nelson J."/>
            <person name="Phuntumart V."/>
            <person name="Qutob D."/>
            <person name="Rehmany A."/>
            <person name="Rougon-Cardoso A."/>
            <person name="Ryden P."/>
            <person name="Torto-Alalibo T."/>
            <person name="Studholme D."/>
            <person name="Wang Y."/>
            <person name="Win J."/>
            <person name="Wood J."/>
            <person name="Clifton S.W."/>
            <person name="Rogers J."/>
            <person name="Van den Ackerveken G."/>
            <person name="Jones J.D."/>
            <person name="McDowell J.M."/>
            <person name="Beynon J."/>
            <person name="Tyler B.M."/>
        </authorList>
    </citation>
    <scope>NUCLEOTIDE SEQUENCE [LARGE SCALE GENOMIC DNA]</scope>
    <source>
        <strain evidence="5">Emoy2</strain>
    </source>
</reference>
<dbReference type="InParanoid" id="M4BNP9"/>
<comment type="similarity">
    <text evidence="1">Belongs to the SMC family. SMC5 subfamily.</text>
</comment>
<dbReference type="GO" id="GO:0005634">
    <property type="term" value="C:nucleus"/>
    <property type="evidence" value="ECO:0007669"/>
    <property type="project" value="TreeGrafter"/>
</dbReference>